<gene>
    <name evidence="5" type="ORF">BLI708_09155</name>
    <name evidence="4" type="ORF">Tam1G_2115</name>
</gene>
<evidence type="ECO:0000256" key="2">
    <source>
        <dbReference type="ARBA" id="ARBA00023002"/>
    </source>
</evidence>
<dbReference type="EMBL" id="CP071591">
    <property type="protein sequence ID" value="QSY57389.1"/>
    <property type="molecule type" value="Genomic_DNA"/>
</dbReference>
<dbReference type="CDD" id="cd04733">
    <property type="entry name" value="OYE_like_2_FMN"/>
    <property type="match status" value="1"/>
</dbReference>
<keyword evidence="1" id="KW-0285">Flavoprotein</keyword>
<dbReference type="PANTHER" id="PTHR43656">
    <property type="entry name" value="BINDING OXIDOREDUCTASE, PUTATIVE (AFU_ORTHOLOGUE AFUA_2G08260)-RELATED"/>
    <property type="match status" value="1"/>
</dbReference>
<dbReference type="InterPro" id="IPR051799">
    <property type="entry name" value="NADH_flavin_oxidoreductase"/>
</dbReference>
<dbReference type="Pfam" id="PF00724">
    <property type="entry name" value="Oxidored_FMN"/>
    <property type="match status" value="1"/>
</dbReference>
<accession>A0A2N5IPC9</accession>
<dbReference type="SUPFAM" id="SSF51395">
    <property type="entry name" value="FMN-linked oxidoreductases"/>
    <property type="match status" value="1"/>
</dbReference>
<organism evidence="4 6">
    <name type="scientific">Bifidobacterium imperatoris</name>
    <dbReference type="NCBI Taxonomy" id="2020965"/>
    <lineage>
        <taxon>Bacteria</taxon>
        <taxon>Bacillati</taxon>
        <taxon>Actinomycetota</taxon>
        <taxon>Actinomycetes</taxon>
        <taxon>Bifidobacteriales</taxon>
        <taxon>Bifidobacteriaceae</taxon>
        <taxon>Bifidobacterium</taxon>
    </lineage>
</organism>
<evidence type="ECO:0000313" key="5">
    <source>
        <dbReference type="EMBL" id="QSY57389.1"/>
    </source>
</evidence>
<evidence type="ECO:0000313" key="7">
    <source>
        <dbReference type="Proteomes" id="UP000663067"/>
    </source>
</evidence>
<dbReference type="GO" id="GO:0010181">
    <property type="term" value="F:FMN binding"/>
    <property type="evidence" value="ECO:0007669"/>
    <property type="project" value="InterPro"/>
</dbReference>
<name>A0A2N5IPC9_9BIFI</name>
<dbReference type="AlphaFoldDB" id="A0A2N5IPC9"/>
<proteinExistence type="predicted"/>
<dbReference type="Proteomes" id="UP000663067">
    <property type="component" value="Chromosome"/>
</dbReference>
<dbReference type="InterPro" id="IPR001155">
    <property type="entry name" value="OxRdtase_FMN_N"/>
</dbReference>
<keyword evidence="2" id="KW-0560">Oxidoreductase</keyword>
<evidence type="ECO:0000313" key="6">
    <source>
        <dbReference type="Proteomes" id="UP000234855"/>
    </source>
</evidence>
<keyword evidence="7" id="KW-1185">Reference proteome</keyword>
<dbReference type="RefSeq" id="WP_101626543.1">
    <property type="nucleotide sequence ID" value="NZ_CP071591.1"/>
</dbReference>
<dbReference type="EMBL" id="NMWV01000041">
    <property type="protein sequence ID" value="PLS23827.1"/>
    <property type="molecule type" value="Genomic_DNA"/>
</dbReference>
<evidence type="ECO:0000313" key="4">
    <source>
        <dbReference type="EMBL" id="PLS23827.1"/>
    </source>
</evidence>
<evidence type="ECO:0000256" key="1">
    <source>
        <dbReference type="ARBA" id="ARBA00022630"/>
    </source>
</evidence>
<dbReference type="GO" id="GO:0016491">
    <property type="term" value="F:oxidoreductase activity"/>
    <property type="evidence" value="ECO:0007669"/>
    <property type="project" value="UniProtKB-KW"/>
</dbReference>
<dbReference type="PANTHER" id="PTHR43656:SF2">
    <property type="entry name" value="BINDING OXIDOREDUCTASE, PUTATIVE (AFU_ORTHOLOGUE AFUA_2G08260)-RELATED"/>
    <property type="match status" value="1"/>
</dbReference>
<reference evidence="4 6" key="1">
    <citation type="submission" date="2017-07" db="EMBL/GenBank/DDBJ databases">
        <title>Bifidobacterium novel species.</title>
        <authorList>
            <person name="Lugli G.A."/>
            <person name="Milani C."/>
            <person name="Duranti S."/>
            <person name="Mangifesta M."/>
        </authorList>
    </citation>
    <scope>NUCLEOTIDE SEQUENCE [LARGE SCALE GENOMIC DNA]</scope>
    <source>
        <strain evidence="4 6">45</strain>
    </source>
</reference>
<dbReference type="Proteomes" id="UP000234855">
    <property type="component" value="Unassembled WGS sequence"/>
</dbReference>
<sequence length="436" mass="47891">MTDSTIATSAPTTLTAEPLTLPCGVTIKNRFYKSAMNEALAGRDCAPTEAHVRLYRTWAQGGAGVLVTGNVMVDHMQLGEPGNVVVEDERDLAMLRRWAAAGTENGAHCWMQINHPGRQSPITINPHPVAPSAGKVAGEYGKFFAEPTELTREQIHDIIRRFANTARIAKKAGFTGVEIHAAHGYLINQFLSPLDNRRTDEYGGSLENRARFLFDVFDAVRKTVGPKFPIAVKLNSSDVPIAIKVNERDGAPGGFSEEESVWVMKQLEARGVDLIDISGGTYSKPVIQTNDGAAEDRRRGVYFTDFARRIKGELSVPIALTGGFRNADDMERALDEGITQMIGIARPLALVPDLPNRIIRDGWRGSVDLPRVTTGIKHLDKAFGGILVISWFELQIHRIARGKHPNPRIGGMRALLFSLKQHGPAALTPRRRKGRQ</sequence>
<feature type="domain" description="NADH:flavin oxidoreductase/NADH oxidase N-terminal" evidence="3">
    <location>
        <begin position="17"/>
        <end position="358"/>
    </location>
</feature>
<protein>
    <submittedName>
        <fullName evidence="4 5">NADH:flavin oxidoreductase</fullName>
    </submittedName>
</protein>
<dbReference type="Gene3D" id="3.20.20.70">
    <property type="entry name" value="Aldolase class I"/>
    <property type="match status" value="1"/>
</dbReference>
<dbReference type="InterPro" id="IPR013785">
    <property type="entry name" value="Aldolase_TIM"/>
</dbReference>
<evidence type="ECO:0000259" key="3">
    <source>
        <dbReference type="Pfam" id="PF00724"/>
    </source>
</evidence>
<reference evidence="5 7" key="2">
    <citation type="submission" date="2021-03" db="EMBL/GenBank/DDBJ databases">
        <title>Genome sequencing of Bifidobacterium imperatoris JCM 32708.</title>
        <authorList>
            <person name="Kim J."/>
        </authorList>
    </citation>
    <scope>NUCLEOTIDE SEQUENCE [LARGE SCALE GENOMIC DNA]</scope>
    <source>
        <strain evidence="5 7">JCM 32708</strain>
    </source>
</reference>